<dbReference type="Gene3D" id="1.20.1440.180">
    <property type="entry name" value="KEN domain"/>
    <property type="match status" value="1"/>
</dbReference>
<accession>A0ABM1LGX7</accession>
<dbReference type="InterPro" id="IPR011047">
    <property type="entry name" value="Quinoprotein_ADH-like_sf"/>
</dbReference>
<evidence type="ECO:0000256" key="3">
    <source>
        <dbReference type="ARBA" id="ARBA00022527"/>
    </source>
</evidence>
<dbReference type="InterPro" id="IPR045133">
    <property type="entry name" value="IRE1/2-like"/>
</dbReference>
<dbReference type="InterPro" id="IPR011009">
    <property type="entry name" value="Kinase-like_dom_sf"/>
</dbReference>
<feature type="compositionally biased region" description="Basic and acidic residues" evidence="11">
    <location>
        <begin position="1"/>
        <end position="12"/>
    </location>
</feature>
<dbReference type="GO" id="GO:0016301">
    <property type="term" value="F:kinase activity"/>
    <property type="evidence" value="ECO:0007669"/>
    <property type="project" value="UniProtKB-KW"/>
</dbReference>
<feature type="domain" description="KEN" evidence="13">
    <location>
        <begin position="869"/>
        <end position="996"/>
    </location>
</feature>
<organism evidence="14 15">
    <name type="scientific">Gekko japonicus</name>
    <name type="common">Schlegel's Japanese gecko</name>
    <dbReference type="NCBI Taxonomy" id="146911"/>
    <lineage>
        <taxon>Eukaryota</taxon>
        <taxon>Metazoa</taxon>
        <taxon>Chordata</taxon>
        <taxon>Craniata</taxon>
        <taxon>Vertebrata</taxon>
        <taxon>Euteleostomi</taxon>
        <taxon>Lepidosauria</taxon>
        <taxon>Squamata</taxon>
        <taxon>Bifurcata</taxon>
        <taxon>Gekkota</taxon>
        <taxon>Gekkonidae</taxon>
        <taxon>Gekkoninae</taxon>
        <taxon>Gekko</taxon>
    </lineage>
</organism>
<evidence type="ECO:0000256" key="6">
    <source>
        <dbReference type="ARBA" id="ARBA00022741"/>
    </source>
</evidence>
<keyword evidence="9" id="KW-1133">Transmembrane helix</keyword>
<evidence type="ECO:0000256" key="4">
    <source>
        <dbReference type="ARBA" id="ARBA00022679"/>
    </source>
</evidence>
<keyword evidence="6" id="KW-0547">Nucleotide-binding</keyword>
<dbReference type="SMART" id="SM00564">
    <property type="entry name" value="PQQ"/>
    <property type="match status" value="3"/>
</dbReference>
<dbReference type="SUPFAM" id="SSF56112">
    <property type="entry name" value="Protein kinase-like (PK-like)"/>
    <property type="match status" value="1"/>
</dbReference>
<dbReference type="RefSeq" id="XP_015285214.1">
    <property type="nucleotide sequence ID" value="XM_015429728.1"/>
</dbReference>
<dbReference type="PANTHER" id="PTHR13954:SF15">
    <property type="entry name" value="SERINE_THREONINE-PROTEIN KINASE_ENDORIBONUCLEASE IRE2"/>
    <property type="match status" value="1"/>
</dbReference>
<evidence type="ECO:0000256" key="9">
    <source>
        <dbReference type="ARBA" id="ARBA00022989"/>
    </source>
</evidence>
<evidence type="ECO:0000256" key="8">
    <source>
        <dbReference type="ARBA" id="ARBA00022840"/>
    </source>
</evidence>
<evidence type="ECO:0000256" key="7">
    <source>
        <dbReference type="ARBA" id="ARBA00022777"/>
    </source>
</evidence>
<keyword evidence="4" id="KW-0808">Transferase</keyword>
<evidence type="ECO:0000256" key="10">
    <source>
        <dbReference type="ARBA" id="ARBA00023136"/>
    </source>
</evidence>
<keyword evidence="5" id="KW-0812">Transmembrane</keyword>
<feature type="compositionally biased region" description="Low complexity" evidence="11">
    <location>
        <begin position="542"/>
        <end position="567"/>
    </location>
</feature>
<dbReference type="InterPro" id="IPR008271">
    <property type="entry name" value="Ser/Thr_kinase_AS"/>
</dbReference>
<dbReference type="SUPFAM" id="SSF50998">
    <property type="entry name" value="Quinoprotein alcohol dehydrogenase-like"/>
    <property type="match status" value="1"/>
</dbReference>
<dbReference type="PROSITE" id="PS51392">
    <property type="entry name" value="KEN"/>
    <property type="match status" value="1"/>
</dbReference>
<dbReference type="Gene3D" id="3.30.200.20">
    <property type="entry name" value="Phosphorylase Kinase, domain 1"/>
    <property type="match status" value="1"/>
</dbReference>
<dbReference type="GeneID" id="107126200"/>
<dbReference type="CDD" id="cd10422">
    <property type="entry name" value="RNase_Ire1"/>
    <property type="match status" value="1"/>
</dbReference>
<dbReference type="PROSITE" id="PS00108">
    <property type="entry name" value="PROTEIN_KINASE_ST"/>
    <property type="match status" value="1"/>
</dbReference>
<reference evidence="15" key="1">
    <citation type="submission" date="2025-08" db="UniProtKB">
        <authorList>
            <consortium name="RefSeq"/>
        </authorList>
    </citation>
    <scope>IDENTIFICATION</scope>
</reference>
<dbReference type="InterPro" id="IPR038357">
    <property type="entry name" value="KEN_sf"/>
</dbReference>
<keyword evidence="7 15" id="KW-0418">Kinase</keyword>
<feature type="domain" description="Protein kinase" evidence="12">
    <location>
        <begin position="605"/>
        <end position="866"/>
    </location>
</feature>
<dbReference type="CDD" id="cd13982">
    <property type="entry name" value="STKc_IRE1"/>
    <property type="match status" value="1"/>
</dbReference>
<evidence type="ECO:0000259" key="13">
    <source>
        <dbReference type="PROSITE" id="PS51392"/>
    </source>
</evidence>
<feature type="region of interest" description="Disordered" evidence="11">
    <location>
        <begin position="466"/>
        <end position="485"/>
    </location>
</feature>
<feature type="region of interest" description="Disordered" evidence="11">
    <location>
        <begin position="1"/>
        <end position="21"/>
    </location>
</feature>
<dbReference type="InterPro" id="IPR000719">
    <property type="entry name" value="Prot_kinase_dom"/>
</dbReference>
<dbReference type="Gene3D" id="1.10.510.10">
    <property type="entry name" value="Transferase(Phosphotransferase) domain 1"/>
    <property type="match status" value="1"/>
</dbReference>
<dbReference type="EC" id="2.7.11.1" evidence="2"/>
<evidence type="ECO:0000256" key="2">
    <source>
        <dbReference type="ARBA" id="ARBA00012513"/>
    </source>
</evidence>
<feature type="region of interest" description="Disordered" evidence="11">
    <location>
        <begin position="542"/>
        <end position="593"/>
    </location>
</feature>
<keyword evidence="3" id="KW-0723">Serine/threonine-protein kinase</keyword>
<evidence type="ECO:0000313" key="15">
    <source>
        <dbReference type="RefSeq" id="XP_015285214.1"/>
    </source>
</evidence>
<evidence type="ECO:0000256" key="11">
    <source>
        <dbReference type="SAM" id="MobiDB-lite"/>
    </source>
</evidence>
<gene>
    <name evidence="15" type="primary">ERN2</name>
</gene>
<dbReference type="Gene3D" id="2.130.10.10">
    <property type="entry name" value="YVTN repeat-like/Quinoprotein amine dehydrogenase"/>
    <property type="match status" value="1"/>
</dbReference>
<dbReference type="InterPro" id="IPR015943">
    <property type="entry name" value="WD40/YVTN_repeat-like_dom_sf"/>
</dbReference>
<dbReference type="SMART" id="SM00220">
    <property type="entry name" value="S_TKc"/>
    <property type="match status" value="1"/>
</dbReference>
<dbReference type="Proteomes" id="UP000694871">
    <property type="component" value="Unplaced"/>
</dbReference>
<evidence type="ECO:0000256" key="1">
    <source>
        <dbReference type="ARBA" id="ARBA00004479"/>
    </source>
</evidence>
<feature type="region of interest" description="Disordered" evidence="11">
    <location>
        <begin position="49"/>
        <end position="72"/>
    </location>
</feature>
<keyword evidence="10" id="KW-0472">Membrane</keyword>
<dbReference type="SMART" id="SM00580">
    <property type="entry name" value="PUG"/>
    <property type="match status" value="1"/>
</dbReference>
<dbReference type="InterPro" id="IPR018391">
    <property type="entry name" value="PQQ_b-propeller_rpt"/>
</dbReference>
<protein>
    <recommendedName>
        <fullName evidence="2">non-specific serine/threonine protein kinase</fullName>
        <ecNumber evidence="2">2.7.11.1</ecNumber>
    </recommendedName>
</protein>
<dbReference type="CDD" id="cd09769">
    <property type="entry name" value="Luminal_IRE1"/>
    <property type="match status" value="1"/>
</dbReference>
<dbReference type="PANTHER" id="PTHR13954">
    <property type="entry name" value="IRE1-RELATED"/>
    <property type="match status" value="1"/>
</dbReference>
<dbReference type="InterPro" id="IPR010513">
    <property type="entry name" value="KEN_dom"/>
</dbReference>
<dbReference type="PROSITE" id="PS50011">
    <property type="entry name" value="PROTEIN_KINASE_DOM"/>
    <property type="match status" value="1"/>
</dbReference>
<keyword evidence="8" id="KW-0067">ATP-binding</keyword>
<keyword evidence="14" id="KW-1185">Reference proteome</keyword>
<sequence length="996" mass="108819">MLDSSQKSHSERSSALSSYGQMGQGGFAAGEARGLGAWQASRNARGEIRWGPDCKEGVGAGLPPEGRGGGEARVATAGSLLGCCSSSSGTAPEGLLFISTLDGHLHAVSERTGDIQWTLTDAPTLQVPVDVTEPAFLPDPSDGSLYVLGGKNKEGLMKLPFTIPELVQSSPCRSSDGILYTGKKEDTWFVVDPASGQKRTTLSTEAWDGPHPSAPLLYIGRTEYVITMYDTKTRDLRWNGTYLDYSAVLYDRKDGYGMAHLASSGEGLLVTVAQASGELLWMQDYGSPVVGVYTWHQDSLRRVPHLNIGTESLRYLALRSRDIRLLNWNYRSTKEFAAKSQLLPTLYVGRDATCLYALTSLVHTGVALVPQGVTLARISGPTTEEVTLQKSGECEITPSTDVRYPTGSVTIPPSQWLLIGHHELPPVVHTTMLRAFPETLRKPPEAALSPTSPSKTLFDEFLMEGGLEDGADGSQDPGELLLEPTEADPPFGLWELVGPGVTTVLLGGGILFLMLWQMQRQNRDQQRHLEQQLAELLQHRGALGVSPPSHSPAGGPGASAEAAQGGSLQPEQRGTAPASAQGESSHSTAPAAADPETFVVGKISFNPRDVVGRGAGGTCVFRGHFDGRRVAVKRLLPENTHLVDREVQLLRESDEHPNVVRYFCTEKDRQFHYIALELCAATLQEYVERPTLGDQVLGSVSVLQQTMSGLAHLHSLGIVHRDLKPCNILISAPDVHGRIRAVISDFGLCKKLQAGRCSFSLRSGIPGTEGWIAPEVLREAPQENPTSAVDIFSAGCVSYYVVSGGQHPFGDRLHRQANILAGAYQLEHLQPETHDNVVARQLIQAMINGDPRRRPSADQVLCHPFFWSPEKQLQFLQDVSDRLEKEPVDGPLLSALEAGGQGVVRGNWRAHISIPLQTDLRKFRAYKGSSVRDLLRAMRNKKHHYRELPQDVQETLGGVPHEFVQYFTSRFPHLLLHTHRAMRSCAGESLFRRYYC</sequence>
<evidence type="ECO:0000313" key="14">
    <source>
        <dbReference type="Proteomes" id="UP000694871"/>
    </source>
</evidence>
<comment type="subcellular location">
    <subcellularLocation>
        <location evidence="1">Membrane</location>
        <topology evidence="1">Single-pass type I membrane protein</topology>
    </subcellularLocation>
</comment>
<name>A0ABM1LGX7_GEKJA</name>
<evidence type="ECO:0000256" key="5">
    <source>
        <dbReference type="ARBA" id="ARBA00022692"/>
    </source>
</evidence>
<dbReference type="Pfam" id="PF00069">
    <property type="entry name" value="Pkinase"/>
    <property type="match status" value="1"/>
</dbReference>
<dbReference type="Pfam" id="PF06479">
    <property type="entry name" value="Ribonuc_2-5A"/>
    <property type="match status" value="1"/>
</dbReference>
<evidence type="ECO:0000259" key="12">
    <source>
        <dbReference type="PROSITE" id="PS50011"/>
    </source>
</evidence>
<proteinExistence type="predicted"/>